<reference evidence="2 3" key="1">
    <citation type="submission" date="2020-03" db="EMBL/GenBank/DDBJ databases">
        <title>Dissostichus mawsoni Genome sequencing and assembly.</title>
        <authorList>
            <person name="Park H."/>
        </authorList>
    </citation>
    <scope>NUCLEOTIDE SEQUENCE [LARGE SCALE GENOMIC DNA]</scope>
    <source>
        <strain evidence="2">DM0001</strain>
        <tissue evidence="2">Muscle</tissue>
    </source>
</reference>
<dbReference type="EMBL" id="JAAKFY010000019">
    <property type="protein sequence ID" value="KAF3842007.1"/>
    <property type="molecule type" value="Genomic_DNA"/>
</dbReference>
<feature type="region of interest" description="Disordered" evidence="1">
    <location>
        <begin position="1"/>
        <end position="46"/>
    </location>
</feature>
<name>A0A7J5XZV7_DISMA</name>
<keyword evidence="3" id="KW-1185">Reference proteome</keyword>
<protein>
    <submittedName>
        <fullName evidence="2">Uncharacterized protein</fullName>
    </submittedName>
</protein>
<evidence type="ECO:0000313" key="2">
    <source>
        <dbReference type="EMBL" id="KAF3842007.1"/>
    </source>
</evidence>
<accession>A0A7J5XZV7</accession>
<dbReference type="Proteomes" id="UP000518266">
    <property type="component" value="Unassembled WGS sequence"/>
</dbReference>
<comment type="caution">
    <text evidence="2">The sequence shown here is derived from an EMBL/GenBank/DDBJ whole genome shotgun (WGS) entry which is preliminary data.</text>
</comment>
<sequence>MGRSLTHSGRTVLRCHSAEGGRSEGESERESEREEQARERETKGERKGKLCVIVAQTRYGLTLAIVSTSEHTFATEERIPPQERPGLHHLKLFMPDKVYEHRGRGEEIQTRLHTFR</sequence>
<evidence type="ECO:0000313" key="3">
    <source>
        <dbReference type="Proteomes" id="UP000518266"/>
    </source>
</evidence>
<organism evidence="2 3">
    <name type="scientific">Dissostichus mawsoni</name>
    <name type="common">Antarctic cod</name>
    <dbReference type="NCBI Taxonomy" id="36200"/>
    <lineage>
        <taxon>Eukaryota</taxon>
        <taxon>Metazoa</taxon>
        <taxon>Chordata</taxon>
        <taxon>Craniata</taxon>
        <taxon>Vertebrata</taxon>
        <taxon>Euteleostomi</taxon>
        <taxon>Actinopterygii</taxon>
        <taxon>Neopterygii</taxon>
        <taxon>Teleostei</taxon>
        <taxon>Neoteleostei</taxon>
        <taxon>Acanthomorphata</taxon>
        <taxon>Eupercaria</taxon>
        <taxon>Perciformes</taxon>
        <taxon>Notothenioidei</taxon>
        <taxon>Nototheniidae</taxon>
        <taxon>Dissostichus</taxon>
    </lineage>
</organism>
<dbReference type="AlphaFoldDB" id="A0A7J5XZV7"/>
<proteinExistence type="predicted"/>
<evidence type="ECO:0000256" key="1">
    <source>
        <dbReference type="SAM" id="MobiDB-lite"/>
    </source>
</evidence>
<gene>
    <name evidence="2" type="ORF">F7725_023958</name>
</gene>
<feature type="compositionally biased region" description="Basic and acidic residues" evidence="1">
    <location>
        <begin position="16"/>
        <end position="46"/>
    </location>
</feature>